<feature type="region of interest" description="Disordered" evidence="1">
    <location>
        <begin position="18"/>
        <end position="37"/>
    </location>
</feature>
<dbReference type="Proteomes" id="UP000076858">
    <property type="component" value="Unassembled WGS sequence"/>
</dbReference>
<dbReference type="AlphaFoldDB" id="A0A164WJZ5"/>
<comment type="caution">
    <text evidence="2">The sequence shown here is derived from an EMBL/GenBank/DDBJ whole genome shotgun (WGS) entry which is preliminary data.</text>
</comment>
<gene>
    <name evidence="2" type="ORF">APZ42_021571</name>
</gene>
<keyword evidence="3" id="KW-1185">Reference proteome</keyword>
<sequence length="74" mass="8523">MNGEFLLVALMTILPTDNDRLDHTQTGEERKREKKSGCRGLRVVHQICVTTHSDREVMALSDDTNQKKKKKKKN</sequence>
<dbReference type="EMBL" id="LRGB01001215">
    <property type="protein sequence ID" value="KZS13331.1"/>
    <property type="molecule type" value="Genomic_DNA"/>
</dbReference>
<evidence type="ECO:0000313" key="2">
    <source>
        <dbReference type="EMBL" id="KZS13331.1"/>
    </source>
</evidence>
<evidence type="ECO:0000256" key="1">
    <source>
        <dbReference type="SAM" id="MobiDB-lite"/>
    </source>
</evidence>
<protein>
    <submittedName>
        <fullName evidence="2">Uncharacterized protein</fullName>
    </submittedName>
</protein>
<feature type="compositionally biased region" description="Basic and acidic residues" evidence="1">
    <location>
        <begin position="18"/>
        <end position="31"/>
    </location>
</feature>
<name>A0A164WJZ5_9CRUS</name>
<accession>A0A164WJZ5</accession>
<reference evidence="2 3" key="1">
    <citation type="submission" date="2016-03" db="EMBL/GenBank/DDBJ databases">
        <title>EvidentialGene: Evidence-directed Construction of Genes on Genomes.</title>
        <authorList>
            <person name="Gilbert D.G."/>
            <person name="Choi J.-H."/>
            <person name="Mockaitis K."/>
            <person name="Colbourne J."/>
            <person name="Pfrender M."/>
        </authorList>
    </citation>
    <scope>NUCLEOTIDE SEQUENCE [LARGE SCALE GENOMIC DNA]</scope>
    <source>
        <strain evidence="2 3">Xinb3</strain>
        <tissue evidence="2">Complete organism</tissue>
    </source>
</reference>
<proteinExistence type="predicted"/>
<organism evidence="2 3">
    <name type="scientific">Daphnia magna</name>
    <dbReference type="NCBI Taxonomy" id="35525"/>
    <lineage>
        <taxon>Eukaryota</taxon>
        <taxon>Metazoa</taxon>
        <taxon>Ecdysozoa</taxon>
        <taxon>Arthropoda</taxon>
        <taxon>Crustacea</taxon>
        <taxon>Branchiopoda</taxon>
        <taxon>Diplostraca</taxon>
        <taxon>Cladocera</taxon>
        <taxon>Anomopoda</taxon>
        <taxon>Daphniidae</taxon>
        <taxon>Daphnia</taxon>
    </lineage>
</organism>
<evidence type="ECO:0000313" key="3">
    <source>
        <dbReference type="Proteomes" id="UP000076858"/>
    </source>
</evidence>